<accession>B4W3I3</accession>
<dbReference type="PANTHER" id="PTHR45036">
    <property type="entry name" value="METHYLTRANSFERASE LIKE 7B"/>
    <property type="match status" value="1"/>
</dbReference>
<protein>
    <submittedName>
        <fullName evidence="2">Methyltransferase domain family</fullName>
    </submittedName>
</protein>
<keyword evidence="2" id="KW-0489">Methyltransferase</keyword>
<dbReference type="Proteomes" id="UP000003835">
    <property type="component" value="Unassembled WGS sequence"/>
</dbReference>
<organism evidence="2 3">
    <name type="scientific">Coleofasciculus chthonoplastes PCC 7420</name>
    <dbReference type="NCBI Taxonomy" id="118168"/>
    <lineage>
        <taxon>Bacteria</taxon>
        <taxon>Bacillati</taxon>
        <taxon>Cyanobacteriota</taxon>
        <taxon>Cyanophyceae</taxon>
        <taxon>Coleofasciculales</taxon>
        <taxon>Coleofasciculaceae</taxon>
        <taxon>Coleofasciculus</taxon>
    </lineage>
</organism>
<dbReference type="SUPFAM" id="SSF53335">
    <property type="entry name" value="S-adenosyl-L-methionine-dependent methyltransferases"/>
    <property type="match status" value="1"/>
</dbReference>
<dbReference type="GO" id="GO:0032259">
    <property type="term" value="P:methylation"/>
    <property type="evidence" value="ECO:0007669"/>
    <property type="project" value="UniProtKB-KW"/>
</dbReference>
<dbReference type="GO" id="GO:0008757">
    <property type="term" value="F:S-adenosylmethionine-dependent methyltransferase activity"/>
    <property type="evidence" value="ECO:0007669"/>
    <property type="project" value="InterPro"/>
</dbReference>
<dbReference type="eggNOG" id="COG2226">
    <property type="taxonomic scope" value="Bacteria"/>
</dbReference>
<dbReference type="AlphaFoldDB" id="B4W3I3"/>
<dbReference type="InterPro" id="IPR052356">
    <property type="entry name" value="Thiol_S-MT"/>
</dbReference>
<name>B4W3I3_9CYAN</name>
<dbReference type="PANTHER" id="PTHR45036:SF1">
    <property type="entry name" value="METHYLTRANSFERASE LIKE 7A"/>
    <property type="match status" value="1"/>
</dbReference>
<dbReference type="InterPro" id="IPR013216">
    <property type="entry name" value="Methyltransf_11"/>
</dbReference>
<dbReference type="EMBL" id="DS989874">
    <property type="protein sequence ID" value="EDX71279.1"/>
    <property type="molecule type" value="Genomic_DNA"/>
</dbReference>
<sequence>MILKIQPCSNWYKQLFAWGMAKANSADENAIQLQNCSNHSTLAQLKQVLFADLQGKVVEIGPGAGANLAYYPTDIHWIGVEPNPFMHSYLEQEAQQVGLNRIDIKSGSAERIDVDDNSVDAVVSTYVLCSVSNLSATVQEIRRILKPGGRFLFVEHVAAECGSWQRRIQGSIEPVWKTLFDGCRPNRETGLALEKAGFENINYQQFQVPFPIVSPHISGVATKSRDVS</sequence>
<dbReference type="Gene3D" id="3.40.50.150">
    <property type="entry name" value="Vaccinia Virus protein VP39"/>
    <property type="match status" value="1"/>
</dbReference>
<dbReference type="InterPro" id="IPR029063">
    <property type="entry name" value="SAM-dependent_MTases_sf"/>
</dbReference>
<dbReference type="STRING" id="118168.MC7420_3394"/>
<dbReference type="Pfam" id="PF08241">
    <property type="entry name" value="Methyltransf_11"/>
    <property type="match status" value="1"/>
</dbReference>
<feature type="domain" description="Methyltransferase type 11" evidence="1">
    <location>
        <begin position="58"/>
        <end position="153"/>
    </location>
</feature>
<proteinExistence type="predicted"/>
<evidence type="ECO:0000259" key="1">
    <source>
        <dbReference type="Pfam" id="PF08241"/>
    </source>
</evidence>
<gene>
    <name evidence="2" type="ORF">MC7420_3394</name>
</gene>
<reference evidence="2 3" key="1">
    <citation type="submission" date="2008-07" db="EMBL/GenBank/DDBJ databases">
        <authorList>
            <person name="Tandeau de Marsac N."/>
            <person name="Ferriera S."/>
            <person name="Johnson J."/>
            <person name="Kravitz S."/>
            <person name="Beeson K."/>
            <person name="Sutton G."/>
            <person name="Rogers Y.-H."/>
            <person name="Friedman R."/>
            <person name="Frazier M."/>
            <person name="Venter J.C."/>
        </authorList>
    </citation>
    <scope>NUCLEOTIDE SEQUENCE [LARGE SCALE GENOMIC DNA]</scope>
    <source>
        <strain evidence="2 3">PCC 7420</strain>
    </source>
</reference>
<keyword evidence="2" id="KW-0808">Transferase</keyword>
<keyword evidence="3" id="KW-1185">Reference proteome</keyword>
<dbReference type="RefSeq" id="WP_006105811.1">
    <property type="nucleotide sequence ID" value="NZ_DS989874.1"/>
</dbReference>
<dbReference type="HOGENOM" id="CLU_037990_7_1_3"/>
<evidence type="ECO:0000313" key="2">
    <source>
        <dbReference type="EMBL" id="EDX71279.1"/>
    </source>
</evidence>
<dbReference type="OrthoDB" id="9772751at2"/>
<dbReference type="CDD" id="cd02440">
    <property type="entry name" value="AdoMet_MTases"/>
    <property type="match status" value="1"/>
</dbReference>
<evidence type="ECO:0000313" key="3">
    <source>
        <dbReference type="Proteomes" id="UP000003835"/>
    </source>
</evidence>